<dbReference type="Proteomes" id="UP000001744">
    <property type="component" value="Unassembled WGS sequence"/>
</dbReference>
<dbReference type="GeneID" id="7048309"/>
<feature type="region of interest" description="Disordered" evidence="1">
    <location>
        <begin position="1"/>
        <end position="52"/>
    </location>
</feature>
<dbReference type="VEuPathDB" id="FungiDB:SJAG_01066"/>
<feature type="region of interest" description="Disordered" evidence="1">
    <location>
        <begin position="173"/>
        <end position="235"/>
    </location>
</feature>
<reference evidence="2 3" key="1">
    <citation type="journal article" date="2011" name="Science">
        <title>Comparative functional genomics of the fission yeasts.</title>
        <authorList>
            <person name="Rhind N."/>
            <person name="Chen Z."/>
            <person name="Yassour M."/>
            <person name="Thompson D.A."/>
            <person name="Haas B.J."/>
            <person name="Habib N."/>
            <person name="Wapinski I."/>
            <person name="Roy S."/>
            <person name="Lin M.F."/>
            <person name="Heiman D.I."/>
            <person name="Young S.K."/>
            <person name="Furuya K."/>
            <person name="Guo Y."/>
            <person name="Pidoux A."/>
            <person name="Chen H.M."/>
            <person name="Robbertse B."/>
            <person name="Goldberg J.M."/>
            <person name="Aoki K."/>
            <person name="Bayne E.H."/>
            <person name="Berlin A.M."/>
            <person name="Desjardins C.A."/>
            <person name="Dobbs E."/>
            <person name="Dukaj L."/>
            <person name="Fan L."/>
            <person name="FitzGerald M.G."/>
            <person name="French C."/>
            <person name="Gujja S."/>
            <person name="Hansen K."/>
            <person name="Keifenheim D."/>
            <person name="Levin J.Z."/>
            <person name="Mosher R.A."/>
            <person name="Mueller C.A."/>
            <person name="Pfiffner J."/>
            <person name="Priest M."/>
            <person name="Russ C."/>
            <person name="Smialowska A."/>
            <person name="Swoboda P."/>
            <person name="Sykes S.M."/>
            <person name="Vaughn M."/>
            <person name="Vengrova S."/>
            <person name="Yoder R."/>
            <person name="Zeng Q."/>
            <person name="Allshire R."/>
            <person name="Baulcombe D."/>
            <person name="Birren B.W."/>
            <person name="Brown W."/>
            <person name="Ekwall K."/>
            <person name="Kellis M."/>
            <person name="Leatherwood J."/>
            <person name="Levin H."/>
            <person name="Margalit H."/>
            <person name="Martienssen R."/>
            <person name="Nieduszynski C.A."/>
            <person name="Spatafora J.W."/>
            <person name="Friedman N."/>
            <person name="Dalgaard J.Z."/>
            <person name="Baumann P."/>
            <person name="Niki H."/>
            <person name="Regev A."/>
            <person name="Nusbaum C."/>
        </authorList>
    </citation>
    <scope>NUCLEOTIDE SEQUENCE [LARGE SCALE GENOMIC DNA]</scope>
    <source>
        <strain evidence="3">yFS275 / FY16936</strain>
    </source>
</reference>
<dbReference type="JaponicusDB" id="SJAG_01066"/>
<dbReference type="EMBL" id="KE651166">
    <property type="protein sequence ID" value="EEB06039.1"/>
    <property type="molecule type" value="Genomic_DNA"/>
</dbReference>
<protein>
    <submittedName>
        <fullName evidence="2">Uncharacterized protein</fullName>
    </submittedName>
</protein>
<keyword evidence="3" id="KW-1185">Reference proteome</keyword>
<name>B6JXD8_SCHJY</name>
<gene>
    <name evidence="2" type="ORF">SJAG_01066</name>
</gene>
<dbReference type="AlphaFoldDB" id="B6JXD8"/>
<proteinExistence type="predicted"/>
<evidence type="ECO:0000256" key="1">
    <source>
        <dbReference type="SAM" id="MobiDB-lite"/>
    </source>
</evidence>
<dbReference type="RefSeq" id="XP_002172332.1">
    <property type="nucleotide sequence ID" value="XM_002172296.1"/>
</dbReference>
<evidence type="ECO:0000313" key="2">
    <source>
        <dbReference type="EMBL" id="EEB06039.1"/>
    </source>
</evidence>
<organism evidence="2 3">
    <name type="scientific">Schizosaccharomyces japonicus (strain yFS275 / FY16936)</name>
    <name type="common">Fission yeast</name>
    <dbReference type="NCBI Taxonomy" id="402676"/>
    <lineage>
        <taxon>Eukaryota</taxon>
        <taxon>Fungi</taxon>
        <taxon>Dikarya</taxon>
        <taxon>Ascomycota</taxon>
        <taxon>Taphrinomycotina</taxon>
        <taxon>Schizosaccharomycetes</taxon>
        <taxon>Schizosaccharomycetales</taxon>
        <taxon>Schizosaccharomycetaceae</taxon>
        <taxon>Schizosaccharomyces</taxon>
    </lineage>
</organism>
<dbReference type="HOGENOM" id="CLU_1180802_0_0_1"/>
<evidence type="ECO:0000313" key="3">
    <source>
        <dbReference type="Proteomes" id="UP000001744"/>
    </source>
</evidence>
<feature type="compositionally biased region" description="Polar residues" evidence="1">
    <location>
        <begin position="191"/>
        <end position="203"/>
    </location>
</feature>
<feature type="compositionally biased region" description="Basic residues" evidence="1">
    <location>
        <begin position="208"/>
        <end position="217"/>
    </location>
</feature>
<accession>B6JXD8</accession>
<sequence>MFKRRKPSKITLSREGLLNGAPRLPDDMDESPETPHRLPAGPFRAPCSDGEADRPAVWTTEDDLFVISCWETVLKQLCEGAPLGPYDPTDPPAKLIHSTLNVILSHSTWPHSSEATRIQLLKLVKSTRPKRDIKRFRIDTNLASLMRPQSPKVFLDRAPLQSPFQPDVSPNLEARFPSPTADPAVDPAYVSPTTSPSHKTCPNSVPRFTRRPRRLRNGRPYAGGAHRRTEGTLSD</sequence>